<dbReference type="Gene3D" id="3.40.30.10">
    <property type="entry name" value="Glutaredoxin"/>
    <property type="match status" value="2"/>
</dbReference>
<dbReference type="InterPro" id="IPR047262">
    <property type="entry name" value="PRX-like1"/>
</dbReference>
<dbReference type="PROSITE" id="PS51257">
    <property type="entry name" value="PROKAR_LIPOPROTEIN"/>
    <property type="match status" value="1"/>
</dbReference>
<gene>
    <name evidence="3" type="ORF">SAMN05444412_101130</name>
</gene>
<comment type="caution">
    <text evidence="3">The sequence shown here is derived from an EMBL/GenBank/DDBJ whole genome shotgun (WGS) entry which is preliminary data.</text>
</comment>
<dbReference type="PROSITE" id="PS51352">
    <property type="entry name" value="THIOREDOXIN_2"/>
    <property type="match status" value="2"/>
</dbReference>
<dbReference type="Proteomes" id="UP000199663">
    <property type="component" value="Unassembled WGS sequence"/>
</dbReference>
<dbReference type="PANTHER" id="PTHR43640">
    <property type="entry name" value="OS07G0260300 PROTEIN"/>
    <property type="match status" value="1"/>
</dbReference>
<evidence type="ECO:0000313" key="3">
    <source>
        <dbReference type="EMBL" id="SDY43038.1"/>
    </source>
</evidence>
<dbReference type="CDD" id="cd02969">
    <property type="entry name" value="PRX_like1"/>
    <property type="match status" value="1"/>
</dbReference>
<evidence type="ECO:0000256" key="1">
    <source>
        <dbReference type="ARBA" id="ARBA00023284"/>
    </source>
</evidence>
<keyword evidence="1" id="KW-0676">Redox-active center</keyword>
<accession>A0A1H3JUL6</accession>
<dbReference type="InterPro" id="IPR017937">
    <property type="entry name" value="Thioredoxin_CS"/>
</dbReference>
<proteinExistence type="predicted"/>
<dbReference type="PANTHER" id="PTHR43640:SF1">
    <property type="entry name" value="THIOREDOXIN-DEPENDENT PEROXIREDOXIN"/>
    <property type="match status" value="1"/>
</dbReference>
<dbReference type="SUPFAM" id="SSF52833">
    <property type="entry name" value="Thioredoxin-like"/>
    <property type="match status" value="2"/>
</dbReference>
<dbReference type="InterPro" id="IPR000866">
    <property type="entry name" value="AhpC/TSA"/>
</dbReference>
<keyword evidence="4" id="KW-1185">Reference proteome</keyword>
<dbReference type="PROSITE" id="PS00194">
    <property type="entry name" value="THIOREDOXIN_1"/>
    <property type="match status" value="1"/>
</dbReference>
<feature type="domain" description="Thioredoxin" evidence="2">
    <location>
        <begin position="247"/>
        <end position="405"/>
    </location>
</feature>
<name>A0A1H3JUL6_9BACT</name>
<sequence length="409" mass="46400">MILINLKFLETMEKTQLLSLGLCLTILFSVSCNKPSPEKSAKEMASIFVPNPQKVAEKQVPKLKIGEKAPFFNLPNVDGKLISIDDFREAEVLVINFTCNHCPTAQAYEDRYIQLVDEYSDKSVGFLAISPNSPIGILPEELGYTDLSDDFKSMQIRHEDKKYNFPYLYDGDDHAYSLAYGPTTTPHVFVFDKERKLAYSGRIDASEKPGTGKAEDLRNAIDRTLAGEVLEPEKAITPAFGCSIKWAWKNEYAKKVNAEWKEKTVEVKKISVAQLAEILKNDTDELLLINFWATWCGPCVIEYPEFIEIQRMYGERDFQFISLSLDSPVQEAKVLKFLKAKYSAIPNYLIDTEDKYAVINVVNNDWDGSLPITLLIEPGGRVAYKVLGEINPHKLKRAIVDHPMIGRYY</sequence>
<dbReference type="CDD" id="cd02966">
    <property type="entry name" value="TlpA_like_family"/>
    <property type="match status" value="1"/>
</dbReference>
<dbReference type="EMBL" id="FNQC01000001">
    <property type="protein sequence ID" value="SDY43038.1"/>
    <property type="molecule type" value="Genomic_DNA"/>
</dbReference>
<protein>
    <submittedName>
        <fullName evidence="3">Peroxiredoxin</fullName>
    </submittedName>
</protein>
<reference evidence="3 4" key="1">
    <citation type="submission" date="2016-10" db="EMBL/GenBank/DDBJ databases">
        <authorList>
            <person name="Varghese N."/>
            <person name="Submissions S."/>
        </authorList>
    </citation>
    <scope>NUCLEOTIDE SEQUENCE [LARGE SCALE GENOMIC DNA]</scope>
    <source>
        <strain evidence="3 4">DSM 17997</strain>
    </source>
</reference>
<evidence type="ECO:0000313" key="4">
    <source>
        <dbReference type="Proteomes" id="UP000199663"/>
    </source>
</evidence>
<dbReference type="InterPro" id="IPR036249">
    <property type="entry name" value="Thioredoxin-like_sf"/>
</dbReference>
<evidence type="ECO:0000259" key="2">
    <source>
        <dbReference type="PROSITE" id="PS51352"/>
    </source>
</evidence>
<organism evidence="3 4">
    <name type="scientific">Rhodonellum ikkaensis</name>
    <dbReference type="NCBI Taxonomy" id="336829"/>
    <lineage>
        <taxon>Bacteria</taxon>
        <taxon>Pseudomonadati</taxon>
        <taxon>Bacteroidota</taxon>
        <taxon>Cytophagia</taxon>
        <taxon>Cytophagales</taxon>
        <taxon>Cytophagaceae</taxon>
        <taxon>Rhodonellum</taxon>
    </lineage>
</organism>
<dbReference type="InterPro" id="IPR013766">
    <property type="entry name" value="Thioredoxin_domain"/>
</dbReference>
<feature type="domain" description="Thioredoxin" evidence="2">
    <location>
        <begin position="63"/>
        <end position="226"/>
    </location>
</feature>
<dbReference type="Pfam" id="PF00578">
    <property type="entry name" value="AhpC-TSA"/>
    <property type="match status" value="2"/>
</dbReference>